<evidence type="ECO:0000313" key="5">
    <source>
        <dbReference type="Proteomes" id="UP000295472"/>
    </source>
</evidence>
<reference evidence="2 4" key="2">
    <citation type="submission" date="2016-10" db="EMBL/GenBank/DDBJ databases">
        <authorList>
            <person name="de Groot N.N."/>
        </authorList>
    </citation>
    <scope>NUCLEOTIDE SEQUENCE [LARGE SCALE GENOMIC DNA]</scope>
    <source>
        <strain evidence="2 4">WG7</strain>
    </source>
</reference>
<dbReference type="Proteomes" id="UP000324896">
    <property type="component" value="Unassembled WGS sequence"/>
</dbReference>
<dbReference type="AlphaFoldDB" id="A0A1G6KW20"/>
<reference evidence="1 6" key="1">
    <citation type="submission" date="2016-10" db="EMBL/GenBank/DDBJ databases">
        <authorList>
            <person name="Varghese N."/>
            <person name="Submissions S."/>
        </authorList>
    </citation>
    <scope>NUCLEOTIDE SEQUENCE [LARGE SCALE GENOMIC DNA]</scope>
    <source>
        <strain evidence="1 6">WG10</strain>
    </source>
</reference>
<dbReference type="GeneID" id="57014127"/>
<evidence type="ECO:0000313" key="6">
    <source>
        <dbReference type="Proteomes" id="UP000324896"/>
    </source>
</evidence>
<gene>
    <name evidence="3" type="ORF">C7954_11114</name>
    <name evidence="1" type="ORF">SAMN04488597_10521</name>
    <name evidence="2" type="ORF">SAMN04515654_10349</name>
</gene>
<proteinExistence type="predicted"/>
<evidence type="ECO:0000313" key="1">
    <source>
        <dbReference type="EMBL" id="SDC35133.1"/>
    </source>
</evidence>
<dbReference type="EMBL" id="FMYT01000005">
    <property type="protein sequence ID" value="SDC35133.1"/>
    <property type="molecule type" value="Genomic_DNA"/>
</dbReference>
<dbReference type="EMBL" id="SOEF01000011">
    <property type="protein sequence ID" value="TDX44519.1"/>
    <property type="molecule type" value="Genomic_DNA"/>
</dbReference>
<dbReference type="Proteomes" id="UP000198945">
    <property type="component" value="Unassembled WGS sequence"/>
</dbReference>
<evidence type="ECO:0000313" key="4">
    <source>
        <dbReference type="Proteomes" id="UP000198945"/>
    </source>
</evidence>
<dbReference type="EMBL" id="FNEH01000003">
    <property type="protein sequence ID" value="SDI21688.1"/>
    <property type="molecule type" value="Genomic_DNA"/>
</dbReference>
<protein>
    <recommendedName>
        <fullName evidence="7">Signal transducing protein</fullName>
    </recommendedName>
</protein>
<name>A0A1G6KW20_9FIRM</name>
<organism evidence="1 6">
    <name type="scientific">Halanaerobium congolense</name>
    <dbReference type="NCBI Taxonomy" id="54121"/>
    <lineage>
        <taxon>Bacteria</taxon>
        <taxon>Bacillati</taxon>
        <taxon>Bacillota</taxon>
        <taxon>Clostridia</taxon>
        <taxon>Halanaerobiales</taxon>
        <taxon>Halanaerobiaceae</taxon>
        <taxon>Halanaerobium</taxon>
    </lineage>
</organism>
<evidence type="ECO:0000313" key="2">
    <source>
        <dbReference type="EMBL" id="SDI21688.1"/>
    </source>
</evidence>
<evidence type="ECO:0008006" key="7">
    <source>
        <dbReference type="Google" id="ProtNLM"/>
    </source>
</evidence>
<dbReference type="Proteomes" id="UP000295472">
    <property type="component" value="Unassembled WGS sequence"/>
</dbReference>
<evidence type="ECO:0000313" key="3">
    <source>
        <dbReference type="EMBL" id="TDX44519.1"/>
    </source>
</evidence>
<reference evidence="3 5" key="3">
    <citation type="submission" date="2019-03" db="EMBL/GenBank/DDBJ databases">
        <title>Subsurface microbial communities from deep shales in Ohio and West Virginia, USA.</title>
        <authorList>
            <person name="Wrighton K."/>
        </authorList>
    </citation>
    <scope>NUCLEOTIDE SEQUENCE [LARGE SCALE GENOMIC DNA]</scope>
    <source>
        <strain evidence="3 5">DSMZ 11287</strain>
    </source>
</reference>
<dbReference type="RefSeq" id="WP_166667683.1">
    <property type="nucleotide sequence ID" value="NZ_FMYT01000005.1"/>
</dbReference>
<accession>A0A1G6KW20</accession>
<sequence length="58" mass="6570">MWQVVYIASSKEEADNILKIMEKEGFMLQIDDAGSGSYQIKVPAIEAEEAYSCLHKNF</sequence>